<feature type="compositionally biased region" description="Polar residues" evidence="2">
    <location>
        <begin position="578"/>
        <end position="597"/>
    </location>
</feature>
<dbReference type="AlphaFoldDB" id="A0AAE0M3A4"/>
<dbReference type="PANTHER" id="PTHR42047:SF1">
    <property type="entry name" value="PROTEIN, PUTATIVE (AFU_ORTHOLOGUE AFUA_6G03560)-RELATED"/>
    <property type="match status" value="1"/>
</dbReference>
<organism evidence="3 4">
    <name type="scientific">Cercophora scortea</name>
    <dbReference type="NCBI Taxonomy" id="314031"/>
    <lineage>
        <taxon>Eukaryota</taxon>
        <taxon>Fungi</taxon>
        <taxon>Dikarya</taxon>
        <taxon>Ascomycota</taxon>
        <taxon>Pezizomycotina</taxon>
        <taxon>Sordariomycetes</taxon>
        <taxon>Sordariomycetidae</taxon>
        <taxon>Sordariales</taxon>
        <taxon>Lasiosphaeriaceae</taxon>
        <taxon>Cercophora</taxon>
    </lineage>
</organism>
<proteinExistence type="predicted"/>
<dbReference type="Proteomes" id="UP001286456">
    <property type="component" value="Unassembled WGS sequence"/>
</dbReference>
<feature type="region of interest" description="Disordered" evidence="2">
    <location>
        <begin position="446"/>
        <end position="466"/>
    </location>
</feature>
<name>A0AAE0M3A4_9PEZI</name>
<dbReference type="EMBL" id="JAUEPO010000007">
    <property type="protein sequence ID" value="KAK3317627.1"/>
    <property type="molecule type" value="Genomic_DNA"/>
</dbReference>
<keyword evidence="4" id="KW-1185">Reference proteome</keyword>
<comment type="caution">
    <text evidence="3">The sequence shown here is derived from an EMBL/GenBank/DDBJ whole genome shotgun (WGS) entry which is preliminary data.</text>
</comment>
<feature type="region of interest" description="Disordered" evidence="2">
    <location>
        <begin position="578"/>
        <end position="605"/>
    </location>
</feature>
<evidence type="ECO:0000313" key="3">
    <source>
        <dbReference type="EMBL" id="KAK3317627.1"/>
    </source>
</evidence>
<feature type="coiled-coil region" evidence="1">
    <location>
        <begin position="630"/>
        <end position="661"/>
    </location>
</feature>
<evidence type="ECO:0000256" key="1">
    <source>
        <dbReference type="SAM" id="Coils"/>
    </source>
</evidence>
<evidence type="ECO:0000313" key="4">
    <source>
        <dbReference type="Proteomes" id="UP001286456"/>
    </source>
</evidence>
<protein>
    <submittedName>
        <fullName evidence="3">Uncharacterized protein</fullName>
    </submittedName>
</protein>
<gene>
    <name evidence="3" type="ORF">B0T19DRAFT_469369</name>
</gene>
<sequence length="1060" mass="118965">MPEGKQYEPPCSCNWHCRECFRTLEDQQSTHLAYRSTVENPDPVISKLIERAKVATQEVSRIMGSDHHIKHLMNRWTGKSYSQRETVLRRAEFGQHSSKNEPKAKGPQLVKEKWLIFKTSFATEEPGAIHYSSALLCLLHTRASRCSSPNSESWIQFDCDQISLGWKEGWFDVDYSPKCVVMYNTARDHQYGNIISWDETLAHTGVALWFPRASLVLEARACLMEFLASITRKLVENATGDTSRLPTPISSPPLAASRFHEPRNSENDEDACLLPGSFSRALPANAYMFTKWADRPFSPIEKPKHRKVPMFLINLTKKHGDARWRHYFRLQDDPDYLRDYVTTWLETHRCRSALAGRKNKHPPDNFPALHLALALSYEVHHCKEWHQMELFGRKMLGKANQMIQANNEPEHDRLLAIIANTLENHFAIFREQKILRLRDLLPSWPDSPRRDRKHRSRDSDRAKFSPEGITALNTQAGMKDYPILRCLAHIGSMCETGDNVEFHRSTLYSFLNNALKSTTRSSETLNSFSTQLIIMAVEDVGACDEMLEFLKHLRPQITLKIPEYGNMEAEEDTVTVAESKSLDSQENTQTDTTSSEVGNDILTRPPDPAFASLGDVCMDVIEVFYDANMKVRDEAKEKKLQQSLQEALDQYEQAVPKEEKTDKVLKLLETEFAGNLTDGTFRLSGDIIDEYLGHVVHAGQISNSASEPEQSVTGDTATNVTKVTIQVDKRSFDILHNMGLFPSSNPYARARAPLNGKIKFAEVMKALALLNIGSRPSPGGGSKVNLYHIGGPSITIQKPRGHSDGVTPPGRLMNVPSYGNWIPITRINYEQPTLNSRPEVHHSNNLDSILSRGLVVPKFIMKFTIISLLSIISLASAGYPPPPGPWTMGAWRPPTDPPAPVWLGRAIQANQGRLWIGKPASSWCDPSLMAIDCSLYRGDSTVFIGGNDTVFLDVLNPNGQQIYINKTDGALSYTWPGMFVAPKEPEVIYTGWTREISVSGGAPIVLTYKNRPVLACPTASANSTDVYQIFVQLNATQPSSSCVTFQLRTYSAAGIVAWSY</sequence>
<keyword evidence="1" id="KW-0175">Coiled coil</keyword>
<evidence type="ECO:0000256" key="2">
    <source>
        <dbReference type="SAM" id="MobiDB-lite"/>
    </source>
</evidence>
<accession>A0AAE0M3A4</accession>
<reference evidence="3" key="2">
    <citation type="submission" date="2023-06" db="EMBL/GenBank/DDBJ databases">
        <authorList>
            <consortium name="Lawrence Berkeley National Laboratory"/>
            <person name="Haridas S."/>
            <person name="Hensen N."/>
            <person name="Bonometti L."/>
            <person name="Westerberg I."/>
            <person name="Brannstrom I.O."/>
            <person name="Guillou S."/>
            <person name="Cros-Aarteil S."/>
            <person name="Calhoun S."/>
            <person name="Kuo A."/>
            <person name="Mondo S."/>
            <person name="Pangilinan J."/>
            <person name="Riley R."/>
            <person name="Labutti K."/>
            <person name="Andreopoulos B."/>
            <person name="Lipzen A."/>
            <person name="Chen C."/>
            <person name="Yanf M."/>
            <person name="Daum C."/>
            <person name="Ng V."/>
            <person name="Clum A."/>
            <person name="Steindorff A."/>
            <person name="Ohm R."/>
            <person name="Martin F."/>
            <person name="Silar P."/>
            <person name="Natvig D."/>
            <person name="Lalanne C."/>
            <person name="Gautier V."/>
            <person name="Ament-Velasquez S.L."/>
            <person name="Kruys A."/>
            <person name="Hutchinson M.I."/>
            <person name="Powell A.J."/>
            <person name="Barry K."/>
            <person name="Miller A.N."/>
            <person name="Grigoriev I.V."/>
            <person name="Debuchy R."/>
            <person name="Gladieux P."/>
            <person name="Thoren M.H."/>
            <person name="Johannesson H."/>
        </authorList>
    </citation>
    <scope>NUCLEOTIDE SEQUENCE</scope>
    <source>
        <strain evidence="3">SMH4131-1</strain>
    </source>
</reference>
<dbReference type="PANTHER" id="PTHR42047">
    <property type="entry name" value="PROTEIN, PUTATIVE (AFU_ORTHOLOGUE AFUA_6G03560)-RELATED"/>
    <property type="match status" value="1"/>
</dbReference>
<dbReference type="InterPro" id="IPR052820">
    <property type="entry name" value="PhiA_domain"/>
</dbReference>
<reference evidence="3" key="1">
    <citation type="journal article" date="2023" name="Mol. Phylogenet. Evol.">
        <title>Genome-scale phylogeny and comparative genomics of the fungal order Sordariales.</title>
        <authorList>
            <person name="Hensen N."/>
            <person name="Bonometti L."/>
            <person name="Westerberg I."/>
            <person name="Brannstrom I.O."/>
            <person name="Guillou S."/>
            <person name="Cros-Aarteil S."/>
            <person name="Calhoun S."/>
            <person name="Haridas S."/>
            <person name="Kuo A."/>
            <person name="Mondo S."/>
            <person name="Pangilinan J."/>
            <person name="Riley R."/>
            <person name="LaButti K."/>
            <person name="Andreopoulos B."/>
            <person name="Lipzen A."/>
            <person name="Chen C."/>
            <person name="Yan M."/>
            <person name="Daum C."/>
            <person name="Ng V."/>
            <person name="Clum A."/>
            <person name="Steindorff A."/>
            <person name="Ohm R.A."/>
            <person name="Martin F."/>
            <person name="Silar P."/>
            <person name="Natvig D.O."/>
            <person name="Lalanne C."/>
            <person name="Gautier V."/>
            <person name="Ament-Velasquez S.L."/>
            <person name="Kruys A."/>
            <person name="Hutchinson M.I."/>
            <person name="Powell A.J."/>
            <person name="Barry K."/>
            <person name="Miller A.N."/>
            <person name="Grigoriev I.V."/>
            <person name="Debuchy R."/>
            <person name="Gladieux P."/>
            <person name="Hiltunen Thoren M."/>
            <person name="Johannesson H."/>
        </authorList>
    </citation>
    <scope>NUCLEOTIDE SEQUENCE</scope>
    <source>
        <strain evidence="3">SMH4131-1</strain>
    </source>
</reference>